<evidence type="ECO:0000256" key="6">
    <source>
        <dbReference type="ARBA" id="ARBA00022989"/>
    </source>
</evidence>
<dbReference type="PROSITE" id="PS50928">
    <property type="entry name" value="ABC_TM1"/>
    <property type="match status" value="1"/>
</dbReference>
<organism evidence="10 11">
    <name type="scientific">Agromyces fucosus</name>
    <dbReference type="NCBI Taxonomy" id="41985"/>
    <lineage>
        <taxon>Bacteria</taxon>
        <taxon>Bacillati</taxon>
        <taxon>Actinomycetota</taxon>
        <taxon>Actinomycetes</taxon>
        <taxon>Micrococcales</taxon>
        <taxon>Microbacteriaceae</taxon>
        <taxon>Agromyces</taxon>
    </lineage>
</organism>
<evidence type="ECO:0000256" key="5">
    <source>
        <dbReference type="ARBA" id="ARBA00022692"/>
    </source>
</evidence>
<dbReference type="OrthoDB" id="9808619at2"/>
<evidence type="ECO:0000256" key="3">
    <source>
        <dbReference type="ARBA" id="ARBA00022448"/>
    </source>
</evidence>
<dbReference type="CDD" id="cd06261">
    <property type="entry name" value="TM_PBP2"/>
    <property type="match status" value="1"/>
</dbReference>
<comment type="similarity">
    <text evidence="2">Belongs to the binding-protein-dependent transport system permease family. CysTW subfamily.</text>
</comment>
<evidence type="ECO:0000259" key="9">
    <source>
        <dbReference type="PROSITE" id="PS50928"/>
    </source>
</evidence>
<sequence>MIYLILFMALPVGLLAFYTFFKRGRFGGIVFEFTLDNWVKLLEPLYVGVILQSIVLAGIVTLLALLIGYPMAYAIAGLSPKWRTVALIAVVLPFWTNFLIRTYAWILLLNNAGWVNQWLQGLGITDAPISMLYTPQAIVVGLLYMYLPLMVLPLYASLQQLDPSLREAATNLGATPWRAFRTITLPLSIPGALTGCIFVFVPAMSNFVIPELIGGGKTIMVGNLVRDQFFEARDWPFGATLALLLTILLVIVIVVQTAVSRRLTEGPRRG</sequence>
<keyword evidence="4" id="KW-1003">Cell membrane</keyword>
<keyword evidence="11" id="KW-1185">Reference proteome</keyword>
<comment type="caution">
    <text evidence="10">The sequence shown here is derived from an EMBL/GenBank/DDBJ whole genome shotgun (WGS) entry which is preliminary data.</text>
</comment>
<accession>A0A4Q2JSX1</accession>
<dbReference type="EMBL" id="SDPO01000002">
    <property type="protein sequence ID" value="RXZ49607.1"/>
    <property type="molecule type" value="Genomic_DNA"/>
</dbReference>
<evidence type="ECO:0000256" key="2">
    <source>
        <dbReference type="ARBA" id="ARBA00007069"/>
    </source>
</evidence>
<proteinExistence type="inferred from homology"/>
<keyword evidence="7 8" id="KW-0472">Membrane</keyword>
<evidence type="ECO:0000256" key="7">
    <source>
        <dbReference type="ARBA" id="ARBA00023136"/>
    </source>
</evidence>
<dbReference type="PANTHER" id="PTHR42929">
    <property type="entry name" value="INNER MEMBRANE ABC TRANSPORTER PERMEASE PROTEIN YDCU-RELATED-RELATED"/>
    <property type="match status" value="1"/>
</dbReference>
<evidence type="ECO:0000256" key="1">
    <source>
        <dbReference type="ARBA" id="ARBA00004651"/>
    </source>
</evidence>
<feature type="transmembrane region" description="Helical" evidence="8">
    <location>
        <begin position="137"/>
        <end position="158"/>
    </location>
</feature>
<keyword evidence="3 8" id="KW-0813">Transport</keyword>
<comment type="subcellular location">
    <subcellularLocation>
        <location evidence="1 8">Cell membrane</location>
        <topology evidence="1 8">Multi-pass membrane protein</topology>
    </subcellularLocation>
</comment>
<dbReference type="InterPro" id="IPR000515">
    <property type="entry name" value="MetI-like"/>
</dbReference>
<gene>
    <name evidence="10" type="ORF">ESP57_09745</name>
</gene>
<evidence type="ECO:0000256" key="8">
    <source>
        <dbReference type="RuleBase" id="RU363032"/>
    </source>
</evidence>
<dbReference type="InterPro" id="IPR035906">
    <property type="entry name" value="MetI-like_sf"/>
</dbReference>
<keyword evidence="5 8" id="KW-0812">Transmembrane</keyword>
<feature type="transmembrane region" description="Helical" evidence="8">
    <location>
        <begin position="235"/>
        <end position="259"/>
    </location>
</feature>
<evidence type="ECO:0000256" key="4">
    <source>
        <dbReference type="ARBA" id="ARBA00022475"/>
    </source>
</evidence>
<dbReference type="Pfam" id="PF00528">
    <property type="entry name" value="BPD_transp_1"/>
    <property type="match status" value="1"/>
</dbReference>
<dbReference type="AlphaFoldDB" id="A0A4Q2JSX1"/>
<dbReference type="GO" id="GO:0005886">
    <property type="term" value="C:plasma membrane"/>
    <property type="evidence" value="ECO:0007669"/>
    <property type="project" value="UniProtKB-SubCell"/>
</dbReference>
<feature type="transmembrane region" description="Helical" evidence="8">
    <location>
        <begin position="84"/>
        <end position="108"/>
    </location>
</feature>
<dbReference type="Gene3D" id="1.10.3720.10">
    <property type="entry name" value="MetI-like"/>
    <property type="match status" value="1"/>
</dbReference>
<keyword evidence="6 8" id="KW-1133">Transmembrane helix</keyword>
<evidence type="ECO:0000313" key="10">
    <source>
        <dbReference type="EMBL" id="RXZ49607.1"/>
    </source>
</evidence>
<evidence type="ECO:0000313" key="11">
    <source>
        <dbReference type="Proteomes" id="UP000292935"/>
    </source>
</evidence>
<dbReference type="PANTHER" id="PTHR42929:SF1">
    <property type="entry name" value="INNER MEMBRANE ABC TRANSPORTER PERMEASE PROTEIN YDCU-RELATED"/>
    <property type="match status" value="1"/>
</dbReference>
<dbReference type="Proteomes" id="UP000292935">
    <property type="component" value="Unassembled WGS sequence"/>
</dbReference>
<feature type="transmembrane region" description="Helical" evidence="8">
    <location>
        <begin position="45"/>
        <end position="72"/>
    </location>
</feature>
<feature type="transmembrane region" description="Helical" evidence="8">
    <location>
        <begin position="179"/>
        <end position="201"/>
    </location>
</feature>
<dbReference type="SUPFAM" id="SSF161098">
    <property type="entry name" value="MetI-like"/>
    <property type="match status" value="1"/>
</dbReference>
<name>A0A4Q2JSX1_9MICO</name>
<reference evidence="10 11" key="1">
    <citation type="submission" date="2019-01" db="EMBL/GenBank/DDBJ databases">
        <authorList>
            <person name="Li J."/>
        </authorList>
    </citation>
    <scope>NUCLEOTIDE SEQUENCE [LARGE SCALE GENOMIC DNA]</scope>
    <source>
        <strain evidence="10 11">CCUG 35506</strain>
    </source>
</reference>
<dbReference type="GO" id="GO:0055085">
    <property type="term" value="P:transmembrane transport"/>
    <property type="evidence" value="ECO:0007669"/>
    <property type="project" value="InterPro"/>
</dbReference>
<protein>
    <submittedName>
        <fullName evidence="10">ABC transporter permease</fullName>
    </submittedName>
</protein>
<feature type="domain" description="ABC transmembrane type-1" evidence="9">
    <location>
        <begin position="50"/>
        <end position="256"/>
    </location>
</feature>